<evidence type="ECO:0000256" key="12">
    <source>
        <dbReference type="SAM" id="SignalP"/>
    </source>
</evidence>
<keyword evidence="6 12" id="KW-0732">Signal</keyword>
<dbReference type="InterPro" id="IPR029058">
    <property type="entry name" value="AB_hydrolase_fold"/>
</dbReference>
<evidence type="ECO:0000256" key="9">
    <source>
        <dbReference type="ARBA" id="ARBA00055847"/>
    </source>
</evidence>
<evidence type="ECO:0000256" key="10">
    <source>
        <dbReference type="ARBA" id="ARBA00070242"/>
    </source>
</evidence>
<dbReference type="Gene3D" id="3.40.50.1820">
    <property type="entry name" value="alpha/beta hydrolase"/>
    <property type="match status" value="1"/>
</dbReference>
<dbReference type="GO" id="GO:0005576">
    <property type="term" value="C:extracellular region"/>
    <property type="evidence" value="ECO:0007669"/>
    <property type="project" value="UniProtKB-SubCell"/>
</dbReference>
<accession>A0ABD2NM95</accession>
<comment type="function">
    <text evidence="9">May be involved in vascular wall and kidney homeostasis.</text>
</comment>
<protein>
    <recommendedName>
        <fullName evidence="10">Retinoid-inducible serine carboxypeptidase</fullName>
    </recommendedName>
    <alternativeName>
        <fullName evidence="11">Serine carboxypeptidase 1</fullName>
    </alternativeName>
</protein>
<keyword evidence="7" id="KW-0378">Hydrolase</keyword>
<name>A0ABD2NM95_9CUCU</name>
<comment type="subcellular location">
    <subcellularLocation>
        <location evidence="1">Secreted</location>
    </subcellularLocation>
</comment>
<feature type="chain" id="PRO_5044878302" description="Retinoid-inducible serine carboxypeptidase" evidence="12">
    <location>
        <begin position="18"/>
        <end position="426"/>
    </location>
</feature>
<keyword evidence="5" id="KW-0645">Protease</keyword>
<proteinExistence type="inferred from homology"/>
<evidence type="ECO:0000256" key="1">
    <source>
        <dbReference type="ARBA" id="ARBA00004613"/>
    </source>
</evidence>
<dbReference type="PANTHER" id="PTHR11802:SF3">
    <property type="entry name" value="RETINOID-INDUCIBLE SERINE CARBOXYPEPTIDASE"/>
    <property type="match status" value="1"/>
</dbReference>
<evidence type="ECO:0000256" key="7">
    <source>
        <dbReference type="ARBA" id="ARBA00022801"/>
    </source>
</evidence>
<evidence type="ECO:0000313" key="13">
    <source>
        <dbReference type="EMBL" id="KAL3279832.1"/>
    </source>
</evidence>
<dbReference type="GO" id="GO:0004180">
    <property type="term" value="F:carboxypeptidase activity"/>
    <property type="evidence" value="ECO:0007669"/>
    <property type="project" value="UniProtKB-KW"/>
</dbReference>
<evidence type="ECO:0000256" key="8">
    <source>
        <dbReference type="ARBA" id="ARBA00023180"/>
    </source>
</evidence>
<dbReference type="Pfam" id="PF00450">
    <property type="entry name" value="Peptidase_S10"/>
    <property type="match status" value="1"/>
</dbReference>
<sequence>MSAYVFLLIISISAVLGKQGFGPTDQEWGYITVREGAHMFWWLQYTTAEVKDPTTIPLVIWLQGGPGSSSTGYGNLGEIGPIDEHLNERKYAWTKKYNVLFVDNPVGTGFSYVDSFSALAMNNTQIADDFLVFMQGFYEQMPKLNNTPLYIFCESYGGKMTAEIALVLYKAQQEGTLPTTLKGIGLGDSWISPVDTVLTWGVYLLNQGLVDNIGYNSIQNGAEKIADALSAGKFYEATSLWGDLEAIVDKATSGVDVYNVLTKVSFLGKDARTSGKLRRPVGEINDELIFKVMNNQVKTALGLNRSWVYESSQVFDALQIDFMKPVTDIVEKLLNETNLEVVVYNGELDLIVDTPGTIKWVNRLKWNGAEEWNNTTHKPMFVNGIIEGFYKKVENFTFYWVSRAGHMVPYDNPHAMEHILKKTIRK</sequence>
<keyword evidence="4" id="KW-0121">Carboxypeptidase</keyword>
<evidence type="ECO:0000256" key="5">
    <source>
        <dbReference type="ARBA" id="ARBA00022670"/>
    </source>
</evidence>
<comment type="caution">
    <text evidence="13">The sequence shown here is derived from an EMBL/GenBank/DDBJ whole genome shotgun (WGS) entry which is preliminary data.</text>
</comment>
<evidence type="ECO:0000313" key="14">
    <source>
        <dbReference type="Proteomes" id="UP001516400"/>
    </source>
</evidence>
<keyword evidence="8" id="KW-0325">Glycoprotein</keyword>
<dbReference type="PRINTS" id="PR00724">
    <property type="entry name" value="CRBOXYPTASEC"/>
</dbReference>
<comment type="similarity">
    <text evidence="2">Belongs to the peptidase S10 family.</text>
</comment>
<dbReference type="AlphaFoldDB" id="A0ABD2NM95"/>
<feature type="signal peptide" evidence="12">
    <location>
        <begin position="1"/>
        <end position="17"/>
    </location>
</feature>
<dbReference type="PANTHER" id="PTHR11802">
    <property type="entry name" value="SERINE PROTEASE FAMILY S10 SERINE CARBOXYPEPTIDASE"/>
    <property type="match status" value="1"/>
</dbReference>
<keyword evidence="3" id="KW-0964">Secreted</keyword>
<dbReference type="SUPFAM" id="SSF53474">
    <property type="entry name" value="alpha/beta-Hydrolases"/>
    <property type="match status" value="1"/>
</dbReference>
<evidence type="ECO:0000256" key="3">
    <source>
        <dbReference type="ARBA" id="ARBA00022525"/>
    </source>
</evidence>
<evidence type="ECO:0000256" key="6">
    <source>
        <dbReference type="ARBA" id="ARBA00022729"/>
    </source>
</evidence>
<organism evidence="13 14">
    <name type="scientific">Cryptolaemus montrouzieri</name>
    <dbReference type="NCBI Taxonomy" id="559131"/>
    <lineage>
        <taxon>Eukaryota</taxon>
        <taxon>Metazoa</taxon>
        <taxon>Ecdysozoa</taxon>
        <taxon>Arthropoda</taxon>
        <taxon>Hexapoda</taxon>
        <taxon>Insecta</taxon>
        <taxon>Pterygota</taxon>
        <taxon>Neoptera</taxon>
        <taxon>Endopterygota</taxon>
        <taxon>Coleoptera</taxon>
        <taxon>Polyphaga</taxon>
        <taxon>Cucujiformia</taxon>
        <taxon>Coccinelloidea</taxon>
        <taxon>Coccinellidae</taxon>
        <taxon>Scymninae</taxon>
        <taxon>Scymnini</taxon>
        <taxon>Cryptolaemus</taxon>
    </lineage>
</organism>
<gene>
    <name evidence="13" type="ORF">HHI36_017337</name>
</gene>
<reference evidence="13 14" key="1">
    <citation type="journal article" date="2021" name="BMC Biol.">
        <title>Horizontally acquired antibacterial genes associated with adaptive radiation of ladybird beetles.</title>
        <authorList>
            <person name="Li H.S."/>
            <person name="Tang X.F."/>
            <person name="Huang Y.H."/>
            <person name="Xu Z.Y."/>
            <person name="Chen M.L."/>
            <person name="Du X.Y."/>
            <person name="Qiu B.Y."/>
            <person name="Chen P.T."/>
            <person name="Zhang W."/>
            <person name="Slipinski A."/>
            <person name="Escalona H.E."/>
            <person name="Waterhouse R.M."/>
            <person name="Zwick A."/>
            <person name="Pang H."/>
        </authorList>
    </citation>
    <scope>NUCLEOTIDE SEQUENCE [LARGE SCALE GENOMIC DNA]</scope>
    <source>
        <strain evidence="13">SYSU2018</strain>
    </source>
</reference>
<dbReference type="EMBL" id="JABFTP020000124">
    <property type="protein sequence ID" value="KAL3279832.1"/>
    <property type="molecule type" value="Genomic_DNA"/>
</dbReference>
<evidence type="ECO:0000256" key="11">
    <source>
        <dbReference type="ARBA" id="ARBA00077736"/>
    </source>
</evidence>
<dbReference type="GO" id="GO:0006508">
    <property type="term" value="P:proteolysis"/>
    <property type="evidence" value="ECO:0007669"/>
    <property type="project" value="UniProtKB-KW"/>
</dbReference>
<evidence type="ECO:0000256" key="2">
    <source>
        <dbReference type="ARBA" id="ARBA00009431"/>
    </source>
</evidence>
<keyword evidence="14" id="KW-1185">Reference proteome</keyword>
<dbReference type="Proteomes" id="UP001516400">
    <property type="component" value="Unassembled WGS sequence"/>
</dbReference>
<evidence type="ECO:0000256" key="4">
    <source>
        <dbReference type="ARBA" id="ARBA00022645"/>
    </source>
</evidence>
<dbReference type="InterPro" id="IPR001563">
    <property type="entry name" value="Peptidase_S10"/>
</dbReference>
<dbReference type="FunFam" id="3.40.50.1820:FF:000075">
    <property type="entry name" value="Carboxypeptidase"/>
    <property type="match status" value="1"/>
</dbReference>